<gene>
    <name evidence="7" type="ORF">GNE07_25885</name>
</gene>
<protein>
    <submittedName>
        <fullName evidence="7">Extracellular solute-binding protein</fullName>
    </submittedName>
</protein>
<organism evidence="7 8">
    <name type="scientific">Hungatella hathewayi</name>
    <dbReference type="NCBI Taxonomy" id="154046"/>
    <lineage>
        <taxon>Bacteria</taxon>
        <taxon>Bacillati</taxon>
        <taxon>Bacillota</taxon>
        <taxon>Clostridia</taxon>
        <taxon>Lachnospirales</taxon>
        <taxon>Lachnospiraceae</taxon>
        <taxon>Hungatella</taxon>
    </lineage>
</organism>
<name>A0AAW9WMP7_9FIRM</name>
<evidence type="ECO:0000313" key="8">
    <source>
        <dbReference type="Proteomes" id="UP000434223"/>
    </source>
</evidence>
<dbReference type="InterPro" id="IPR050490">
    <property type="entry name" value="Bact_solute-bd_prot1"/>
</dbReference>
<dbReference type="Pfam" id="PF01547">
    <property type="entry name" value="SBP_bac_1"/>
    <property type="match status" value="1"/>
</dbReference>
<evidence type="ECO:0000256" key="5">
    <source>
        <dbReference type="ARBA" id="ARBA00023288"/>
    </source>
</evidence>
<dbReference type="RefSeq" id="WP_055651721.1">
    <property type="nucleotide sequence ID" value="NZ_CZAZ01000034.1"/>
</dbReference>
<dbReference type="PROSITE" id="PS51257">
    <property type="entry name" value="PROKAR_LIPOPROTEIN"/>
    <property type="match status" value="1"/>
</dbReference>
<dbReference type="Gene3D" id="3.40.190.10">
    <property type="entry name" value="Periplasmic binding protein-like II"/>
    <property type="match status" value="2"/>
</dbReference>
<comment type="caution">
    <text evidence="7">The sequence shown here is derived from an EMBL/GenBank/DDBJ whole genome shotgun (WGS) entry which is preliminary data.</text>
</comment>
<evidence type="ECO:0000256" key="4">
    <source>
        <dbReference type="ARBA" id="ARBA00023139"/>
    </source>
</evidence>
<dbReference type="InterPro" id="IPR006059">
    <property type="entry name" value="SBP"/>
</dbReference>
<dbReference type="EMBL" id="WNME01000026">
    <property type="protein sequence ID" value="MUB66454.1"/>
    <property type="molecule type" value="Genomic_DNA"/>
</dbReference>
<keyword evidence="4" id="KW-0564">Palmitate</keyword>
<keyword evidence="5" id="KW-0449">Lipoprotein</keyword>
<dbReference type="PANTHER" id="PTHR43649:SF33">
    <property type="entry name" value="POLYGALACTURONAN_RHAMNOGALACTURONAN-BINDING PROTEIN YTCQ"/>
    <property type="match status" value="1"/>
</dbReference>
<dbReference type="PANTHER" id="PTHR43649">
    <property type="entry name" value="ARABINOSE-BINDING PROTEIN-RELATED"/>
    <property type="match status" value="1"/>
</dbReference>
<evidence type="ECO:0000313" key="7">
    <source>
        <dbReference type="EMBL" id="MUB66454.1"/>
    </source>
</evidence>
<reference evidence="7 8" key="1">
    <citation type="submission" date="2019-09" db="EMBL/GenBank/DDBJ databases">
        <title>Draft genome sequencing of Hungatella hathewayi 123Y-2.</title>
        <authorList>
            <person name="Lv Q."/>
            <person name="Li S."/>
        </authorList>
    </citation>
    <scope>NUCLEOTIDE SEQUENCE [LARGE SCALE GENOMIC DNA]</scope>
    <source>
        <strain evidence="7 8">123Y-2</strain>
    </source>
</reference>
<evidence type="ECO:0000256" key="3">
    <source>
        <dbReference type="ARBA" id="ARBA00023136"/>
    </source>
</evidence>
<evidence type="ECO:0000256" key="2">
    <source>
        <dbReference type="ARBA" id="ARBA00022729"/>
    </source>
</evidence>
<evidence type="ECO:0000256" key="1">
    <source>
        <dbReference type="ARBA" id="ARBA00022475"/>
    </source>
</evidence>
<evidence type="ECO:0000256" key="6">
    <source>
        <dbReference type="SAM" id="SignalP"/>
    </source>
</evidence>
<proteinExistence type="predicted"/>
<keyword evidence="2 6" id="KW-0732">Signal</keyword>
<dbReference type="SUPFAM" id="SSF53850">
    <property type="entry name" value="Periplasmic binding protein-like II"/>
    <property type="match status" value="1"/>
</dbReference>
<dbReference type="Proteomes" id="UP000434223">
    <property type="component" value="Unassembled WGS sequence"/>
</dbReference>
<accession>A0AAW9WMP7</accession>
<dbReference type="AlphaFoldDB" id="A0AAW9WMP7"/>
<feature type="signal peptide" evidence="6">
    <location>
        <begin position="1"/>
        <end position="22"/>
    </location>
</feature>
<keyword evidence="3" id="KW-0472">Membrane</keyword>
<keyword evidence="1" id="KW-1003">Cell membrane</keyword>
<feature type="chain" id="PRO_5043409974" evidence="6">
    <location>
        <begin position="23"/>
        <end position="433"/>
    </location>
</feature>
<sequence length="433" mass="48334">MKKCRRWLIMLAAGIMTVGLTACSGEAKKSEETEKSGGTKVTVKFFNGNVEMVDWYNDAIEQFNQQSDSIVVEHEFLKEGTSALQTKFAAGDIPDITTMANQQMIDAGKFLDLSDSDWWDRIDPSIKEIAKDTISGKNYFVPTNTVFTGIIYNKDIFNELGLTSPGTWSEFENVLRAIKEKKEEIVPLYFAGKEAWTTGMLFADIPGAVERQKLGIIEYNRIAGQGEIEKMKMAEPDGPYEKYVEGLMTLQKEELINSNVLTATYDDQVNAMANGEAAMIFQGLFSLSNIEKNNPEMADKLGFMAFPAMEDDVKPAYVSAPDSTYYIASDSKNQKEAKEFLDWLFQAENQKSYAETRMAPSVFTDVKAVLSPIYNGIEEELKDAAALGSVYEPVGFGGDAIGIMVQELFAGKYTPEEFVEAYEANWKKSYEAQ</sequence>